<name>A0ABV7DJW4_9HYPH</name>
<protein>
    <submittedName>
        <fullName evidence="1">Uncharacterized protein</fullName>
    </submittedName>
</protein>
<sequence length="118" mass="13096">MEKIFTLPSAIRAEAARMICAWSNPLMFSLAEQLEAIGVQKVLACQVEIGAFMTCAARVGMLSACSLEGRSPKREWWIEATAEDFDRAVDWFVGKFPDQANKLGLRARNAAIDARFVL</sequence>
<proteinExistence type="predicted"/>
<comment type="caution">
    <text evidence="1">The sequence shown here is derived from an EMBL/GenBank/DDBJ whole genome shotgun (WGS) entry which is preliminary data.</text>
</comment>
<dbReference type="EMBL" id="JBHRSP010000025">
    <property type="protein sequence ID" value="MFC3074660.1"/>
    <property type="molecule type" value="Genomic_DNA"/>
</dbReference>
<gene>
    <name evidence="1" type="ORF">ACFOHH_16230</name>
</gene>
<evidence type="ECO:0000313" key="1">
    <source>
        <dbReference type="EMBL" id="MFC3074660.1"/>
    </source>
</evidence>
<dbReference type="Proteomes" id="UP001595377">
    <property type="component" value="Unassembled WGS sequence"/>
</dbReference>
<keyword evidence="2" id="KW-1185">Reference proteome</keyword>
<evidence type="ECO:0000313" key="2">
    <source>
        <dbReference type="Proteomes" id="UP001595377"/>
    </source>
</evidence>
<dbReference type="RefSeq" id="WP_257317218.1">
    <property type="nucleotide sequence ID" value="NZ_JANFDG010000026.1"/>
</dbReference>
<accession>A0ABV7DJW4</accession>
<reference evidence="2" key="1">
    <citation type="journal article" date="2019" name="Int. J. Syst. Evol. Microbiol.">
        <title>The Global Catalogue of Microorganisms (GCM) 10K type strain sequencing project: providing services to taxonomists for standard genome sequencing and annotation.</title>
        <authorList>
            <consortium name="The Broad Institute Genomics Platform"/>
            <consortium name="The Broad Institute Genome Sequencing Center for Infectious Disease"/>
            <person name="Wu L."/>
            <person name="Ma J."/>
        </authorList>
    </citation>
    <scope>NUCLEOTIDE SEQUENCE [LARGE SCALE GENOMIC DNA]</scope>
    <source>
        <strain evidence="2">KCTC 52677</strain>
    </source>
</reference>
<organism evidence="1 2">
    <name type="scientific">Shinella pollutisoli</name>
    <dbReference type="NCBI Taxonomy" id="2250594"/>
    <lineage>
        <taxon>Bacteria</taxon>
        <taxon>Pseudomonadati</taxon>
        <taxon>Pseudomonadota</taxon>
        <taxon>Alphaproteobacteria</taxon>
        <taxon>Hyphomicrobiales</taxon>
        <taxon>Rhizobiaceae</taxon>
        <taxon>Shinella</taxon>
    </lineage>
</organism>